<comment type="subcellular location">
    <subcellularLocation>
        <location evidence="11">Endoplasmic reticulum membrane</location>
    </subcellularLocation>
    <subcellularLocation>
        <location evidence="11">Nucleus membrane</location>
    </subcellularLocation>
</comment>
<dbReference type="VEuPathDB" id="FungiDB:PC9H_006015"/>
<dbReference type="AlphaFoldDB" id="A0A8H6ZSZ8"/>
<keyword evidence="7" id="KW-1133">Transmembrane helix</keyword>
<keyword evidence="9" id="KW-0325">Glycoprotein</keyword>
<proteinExistence type="inferred from homology"/>
<evidence type="ECO:0008006" key="15">
    <source>
        <dbReference type="Google" id="ProtNLM"/>
    </source>
</evidence>
<accession>A0A8H6ZSZ8</accession>
<evidence type="ECO:0000256" key="11">
    <source>
        <dbReference type="RuleBase" id="RU368082"/>
    </source>
</evidence>
<dbReference type="InterPro" id="IPR007292">
    <property type="entry name" value="Nuclear_fusion_Kar5"/>
</dbReference>
<dbReference type="Pfam" id="PF04163">
    <property type="entry name" value="Tht1"/>
    <property type="match status" value="1"/>
</dbReference>
<comment type="similarity">
    <text evidence="2 11">Belongs to the KAR5 family.</text>
</comment>
<dbReference type="PANTHER" id="PTHR28012:SF1">
    <property type="entry name" value="NUCLEAR FUSION PROTEIN KAR5"/>
    <property type="match status" value="1"/>
</dbReference>
<organism evidence="13 14">
    <name type="scientific">Pleurotus ostreatus</name>
    <name type="common">Oyster mushroom</name>
    <name type="synonym">White-rot fungus</name>
    <dbReference type="NCBI Taxonomy" id="5322"/>
    <lineage>
        <taxon>Eukaryota</taxon>
        <taxon>Fungi</taxon>
        <taxon>Dikarya</taxon>
        <taxon>Basidiomycota</taxon>
        <taxon>Agaricomycotina</taxon>
        <taxon>Agaricomycetes</taxon>
        <taxon>Agaricomycetidae</taxon>
        <taxon>Agaricales</taxon>
        <taxon>Pleurotineae</taxon>
        <taxon>Pleurotaceae</taxon>
        <taxon>Pleurotus</taxon>
    </lineage>
</organism>
<dbReference type="GO" id="GO:0031965">
    <property type="term" value="C:nuclear membrane"/>
    <property type="evidence" value="ECO:0007669"/>
    <property type="project" value="UniProtKB-SubCell"/>
</dbReference>
<gene>
    <name evidence="13" type="ORF">PC9H_006015</name>
</gene>
<keyword evidence="14" id="KW-1185">Reference proteome</keyword>
<evidence type="ECO:0000256" key="1">
    <source>
        <dbReference type="ARBA" id="ARBA00003389"/>
    </source>
</evidence>
<keyword evidence="8" id="KW-0472">Membrane</keyword>
<dbReference type="RefSeq" id="XP_036631589.1">
    <property type="nucleotide sequence ID" value="XM_036775570.1"/>
</dbReference>
<evidence type="ECO:0000256" key="6">
    <source>
        <dbReference type="ARBA" id="ARBA00022824"/>
    </source>
</evidence>
<dbReference type="EMBL" id="JACETU010000004">
    <property type="protein sequence ID" value="KAF7430311.1"/>
    <property type="molecule type" value="Genomic_DNA"/>
</dbReference>
<evidence type="ECO:0000256" key="7">
    <source>
        <dbReference type="ARBA" id="ARBA00022989"/>
    </source>
</evidence>
<dbReference type="GO" id="GO:0005789">
    <property type="term" value="C:endoplasmic reticulum membrane"/>
    <property type="evidence" value="ECO:0007669"/>
    <property type="project" value="UniProtKB-SubCell"/>
</dbReference>
<dbReference type="GO" id="GO:0000742">
    <property type="term" value="P:karyogamy involved in conjugation with cellular fusion"/>
    <property type="evidence" value="ECO:0007669"/>
    <property type="project" value="UniProtKB-UniRule"/>
</dbReference>
<keyword evidence="6 11" id="KW-0256">Endoplasmic reticulum</keyword>
<keyword evidence="10 11" id="KW-0539">Nucleus</keyword>
<evidence type="ECO:0000313" key="13">
    <source>
        <dbReference type="EMBL" id="KAF7430311.1"/>
    </source>
</evidence>
<keyword evidence="5 11" id="KW-0732">Signal</keyword>
<evidence type="ECO:0000256" key="8">
    <source>
        <dbReference type="ARBA" id="ARBA00023136"/>
    </source>
</evidence>
<keyword evidence="3 11" id="KW-0415">Karyogamy</keyword>
<dbReference type="GO" id="GO:0048288">
    <property type="term" value="P:nuclear membrane fusion involved in karyogamy"/>
    <property type="evidence" value="ECO:0007669"/>
    <property type="project" value="UniProtKB-UniRule"/>
</dbReference>
<evidence type="ECO:0000256" key="2">
    <source>
        <dbReference type="ARBA" id="ARBA00010473"/>
    </source>
</evidence>
<evidence type="ECO:0000313" key="14">
    <source>
        <dbReference type="Proteomes" id="UP000623687"/>
    </source>
</evidence>
<protein>
    <recommendedName>
        <fullName evidence="15">Nuclear fusion protein KAR5</fullName>
    </recommendedName>
</protein>
<keyword evidence="4" id="KW-0812">Transmembrane</keyword>
<evidence type="ECO:0000256" key="9">
    <source>
        <dbReference type="ARBA" id="ARBA00023180"/>
    </source>
</evidence>
<evidence type="ECO:0000256" key="4">
    <source>
        <dbReference type="ARBA" id="ARBA00022692"/>
    </source>
</evidence>
<reference evidence="13" key="1">
    <citation type="submission" date="2019-07" db="EMBL/GenBank/DDBJ databases">
        <authorList>
            <person name="Palmer J.M."/>
        </authorList>
    </citation>
    <scope>NUCLEOTIDE SEQUENCE</scope>
    <source>
        <strain evidence="13">PC9</strain>
    </source>
</reference>
<dbReference type="OrthoDB" id="5311848at2759"/>
<evidence type="ECO:0000256" key="3">
    <source>
        <dbReference type="ARBA" id="ARBA00022459"/>
    </source>
</evidence>
<comment type="caution">
    <text evidence="13">The sequence shown here is derived from an EMBL/GenBank/DDBJ whole genome shotgun (WGS) entry which is preliminary data.</text>
</comment>
<name>A0A8H6ZSZ8_PLEOS</name>
<evidence type="ECO:0000256" key="10">
    <source>
        <dbReference type="ARBA" id="ARBA00023242"/>
    </source>
</evidence>
<evidence type="ECO:0000256" key="12">
    <source>
        <dbReference type="SAM" id="SignalP"/>
    </source>
</evidence>
<feature type="chain" id="PRO_5034947061" description="Nuclear fusion protein KAR5" evidence="12">
    <location>
        <begin position="19"/>
        <end position="550"/>
    </location>
</feature>
<dbReference type="PANTHER" id="PTHR28012">
    <property type="entry name" value="NUCLEAR FUSION PROTEIN KAR5"/>
    <property type="match status" value="1"/>
</dbReference>
<feature type="signal peptide" evidence="12">
    <location>
        <begin position="1"/>
        <end position="18"/>
    </location>
</feature>
<evidence type="ECO:0000256" key="5">
    <source>
        <dbReference type="ARBA" id="ARBA00022729"/>
    </source>
</evidence>
<dbReference type="GeneID" id="59375833"/>
<sequence>MMFQLWYLLCNVIVSASAISWPGRSTQGVSAVRPSVNDPALVELGEDEIWISAQEISDGRAGKSDCFRRATGLIRASCSQLDMVEDERVKAAIMMTLCELSTARHHSLPMECSAFAPTQDLGHFTGKHREQSQGSCVDALSRSAQSWSSYSGYLRDVPQLCSTFSKWNDIDLAREIYRNATLLKIKLIRSLNTREEKLQSYMRLWDENLKEMRNLQAYGEDMLRKVTANSHESIETLKGSYDASLSSIMVTAGDAQQRMEAAFTNAIDRLTPIFDDMSKRQIGFLERLSPLLEEALTNKLNEVYAVVHARHLQLDSITNGTIRRWLELQSSFSTTQQTVSQASQAADSIIKKISVSSEQMDTIRQQQTRTVHSAALLADSIQNLSQAATSSLNIINETATQIKLELNQPVYHFSGVWWMGRRVAEMLFRVDPSALECLFDNPTIRLVYNLGWFVCYFIKSGAIFAAVRCLSSVLASSCSTPQLTPPLRSERGDRRFLSQSKHQRSSVRAYLFVGVFVLTVESTTLEQATRDSSPACCADKDGRFDFPVGS</sequence>
<dbReference type="Proteomes" id="UP000623687">
    <property type="component" value="Unassembled WGS sequence"/>
</dbReference>
<comment type="function">
    <text evidence="1 11">Required for nuclear membrane fusion during karyogamy.</text>
</comment>